<sequence length="369" mass="40401">MALIPTADRQSYPFQVHRFPQDHYIDALRWLPQISAFHRHIVLATFDSDNSTSSLQTLAFTPNSNSNINSGSPPKLTHHASQLIQSRITSLKTLLTPQSSKPLIAASTFSGSLLFLTTDLLNGSLDCEFSVPEKGFHSGSISGIDLSENGRECVSVGKDGKINLVSIGSGERGNSKTVFDSNGLVSYTTVKWASPVEFVTGGLGFTLHWWDQRRPGGPVSQFKPNWTSGTTSGLVHSVDIHPSRKHTCLAGGSAGTVFAWDLRWQQQPIILFGAETDAQDHSLSESEVWEVQYDSHTRSSSIHNYSSSQILPAMICSEDGILAVIEQNEDSIELLAEPCAINNFDIDRQNPTDVICSLEWESIAILTRS</sequence>
<dbReference type="Proteomes" id="UP001060085">
    <property type="component" value="Linkage Group LG02"/>
</dbReference>
<evidence type="ECO:0000313" key="2">
    <source>
        <dbReference type="Proteomes" id="UP001060085"/>
    </source>
</evidence>
<comment type="caution">
    <text evidence="1">The sequence shown here is derived from an EMBL/GenBank/DDBJ whole genome shotgun (WGS) entry which is preliminary data.</text>
</comment>
<dbReference type="EMBL" id="CM044702">
    <property type="protein sequence ID" value="KAI5675771.1"/>
    <property type="molecule type" value="Genomic_DNA"/>
</dbReference>
<gene>
    <name evidence="1" type="ORF">M9H77_06721</name>
</gene>
<accession>A0ACC0BSZ2</accession>
<evidence type="ECO:0000313" key="1">
    <source>
        <dbReference type="EMBL" id="KAI5675771.1"/>
    </source>
</evidence>
<name>A0ACC0BSZ2_CATRO</name>
<proteinExistence type="predicted"/>
<protein>
    <submittedName>
        <fullName evidence="1">Uncharacterized protein</fullName>
    </submittedName>
</protein>
<keyword evidence="2" id="KW-1185">Reference proteome</keyword>
<organism evidence="1 2">
    <name type="scientific">Catharanthus roseus</name>
    <name type="common">Madagascar periwinkle</name>
    <name type="synonym">Vinca rosea</name>
    <dbReference type="NCBI Taxonomy" id="4058"/>
    <lineage>
        <taxon>Eukaryota</taxon>
        <taxon>Viridiplantae</taxon>
        <taxon>Streptophyta</taxon>
        <taxon>Embryophyta</taxon>
        <taxon>Tracheophyta</taxon>
        <taxon>Spermatophyta</taxon>
        <taxon>Magnoliopsida</taxon>
        <taxon>eudicotyledons</taxon>
        <taxon>Gunneridae</taxon>
        <taxon>Pentapetalae</taxon>
        <taxon>asterids</taxon>
        <taxon>lamiids</taxon>
        <taxon>Gentianales</taxon>
        <taxon>Apocynaceae</taxon>
        <taxon>Rauvolfioideae</taxon>
        <taxon>Vinceae</taxon>
        <taxon>Catharanthinae</taxon>
        <taxon>Catharanthus</taxon>
    </lineage>
</organism>
<reference evidence="2" key="1">
    <citation type="journal article" date="2023" name="Nat. Plants">
        <title>Single-cell RNA sequencing provides a high-resolution roadmap for understanding the multicellular compartmentation of specialized metabolism.</title>
        <authorList>
            <person name="Sun S."/>
            <person name="Shen X."/>
            <person name="Li Y."/>
            <person name="Li Y."/>
            <person name="Wang S."/>
            <person name="Li R."/>
            <person name="Zhang H."/>
            <person name="Shen G."/>
            <person name="Guo B."/>
            <person name="Wei J."/>
            <person name="Xu J."/>
            <person name="St-Pierre B."/>
            <person name="Chen S."/>
            <person name="Sun C."/>
        </authorList>
    </citation>
    <scope>NUCLEOTIDE SEQUENCE [LARGE SCALE GENOMIC DNA]</scope>
</reference>